<keyword evidence="7 9" id="KW-0215">Deoxyribonucleotide synthesis</keyword>
<comment type="similarity">
    <text evidence="1 9">Belongs to the ribonucleoside diphosphate reductase large chain family.</text>
</comment>
<dbReference type="PROSITE" id="PS51161">
    <property type="entry name" value="ATP_CONE"/>
    <property type="match status" value="1"/>
</dbReference>
<dbReference type="Pfam" id="PF02867">
    <property type="entry name" value="Ribonuc_red_lgC"/>
    <property type="match status" value="1"/>
</dbReference>
<dbReference type="InterPro" id="IPR039718">
    <property type="entry name" value="Rrm1"/>
</dbReference>
<dbReference type="PROSITE" id="PS00089">
    <property type="entry name" value="RIBORED_LARGE"/>
    <property type="match status" value="1"/>
</dbReference>
<dbReference type="InterPro" id="IPR013509">
    <property type="entry name" value="RNR_lsu_N"/>
</dbReference>
<evidence type="ECO:0000313" key="13">
    <source>
        <dbReference type="Proteomes" id="UP000018050"/>
    </source>
</evidence>
<evidence type="ECO:0000256" key="10">
    <source>
        <dbReference type="SAM" id="MobiDB-lite"/>
    </source>
</evidence>
<dbReference type="SUPFAM" id="SSF51998">
    <property type="entry name" value="PFL-like glycyl radical enzymes"/>
    <property type="match status" value="2"/>
</dbReference>
<dbReference type="UniPathway" id="UPA00326"/>
<feature type="domain" description="ATP-cone" evidence="11">
    <location>
        <begin position="116"/>
        <end position="206"/>
    </location>
</feature>
<evidence type="ECO:0000256" key="7">
    <source>
        <dbReference type="ARBA" id="ARBA00023116"/>
    </source>
</evidence>
<comment type="catalytic activity">
    <reaction evidence="9">
        <text>a 2'-deoxyribonucleoside 5'-diphosphate + [thioredoxin]-disulfide + H2O = a ribonucleoside 5'-diphosphate + [thioredoxin]-dithiol</text>
        <dbReference type="Rhea" id="RHEA:23252"/>
        <dbReference type="Rhea" id="RHEA-COMP:10698"/>
        <dbReference type="Rhea" id="RHEA-COMP:10700"/>
        <dbReference type="ChEBI" id="CHEBI:15377"/>
        <dbReference type="ChEBI" id="CHEBI:29950"/>
        <dbReference type="ChEBI" id="CHEBI:50058"/>
        <dbReference type="ChEBI" id="CHEBI:57930"/>
        <dbReference type="ChEBI" id="CHEBI:73316"/>
        <dbReference type="EC" id="1.17.4.1"/>
    </reaction>
</comment>
<dbReference type="GO" id="GO:0004748">
    <property type="term" value="F:ribonucleoside-diphosphate reductase activity, thioredoxin disulfide as acceptor"/>
    <property type="evidence" value="ECO:0007669"/>
    <property type="project" value="UniProtKB-EC"/>
</dbReference>
<evidence type="ECO:0000256" key="4">
    <source>
        <dbReference type="ARBA" id="ARBA00022741"/>
    </source>
</evidence>
<dbReference type="OMA" id="MASIHID"/>
<comment type="function">
    <text evidence="9">Provides the precursors necessary for DNA synthesis. Catalyzes the biosynthesis of deoxyribonucleotides from the corresponding ribonucleotides.</text>
</comment>
<accession>U6GEI1</accession>
<feature type="compositionally biased region" description="Low complexity" evidence="10">
    <location>
        <begin position="651"/>
        <end position="669"/>
    </location>
</feature>
<dbReference type="EMBL" id="HG670506">
    <property type="protein sequence ID" value="CDI76984.1"/>
    <property type="molecule type" value="Genomic_DNA"/>
</dbReference>
<evidence type="ECO:0000259" key="11">
    <source>
        <dbReference type="PROSITE" id="PS51161"/>
    </source>
</evidence>
<evidence type="ECO:0000256" key="8">
    <source>
        <dbReference type="PROSITE-ProRule" id="PRU00492"/>
    </source>
</evidence>
<proteinExistence type="inferred from homology"/>
<evidence type="ECO:0000256" key="1">
    <source>
        <dbReference type="ARBA" id="ARBA00010406"/>
    </source>
</evidence>
<dbReference type="OrthoDB" id="3000483at2759"/>
<reference evidence="12" key="1">
    <citation type="submission" date="2013-10" db="EMBL/GenBank/DDBJ databases">
        <title>Genomic analysis of the causative agents of coccidiosis in chickens.</title>
        <authorList>
            <person name="Reid A.J."/>
            <person name="Blake D."/>
            <person name="Billington K."/>
            <person name="Browne H."/>
            <person name="Dunn M."/>
            <person name="Hung S."/>
            <person name="Kawahara F."/>
            <person name="Miranda-Saavedra D."/>
            <person name="Mourier T."/>
            <person name="Nagra H."/>
            <person name="Otto T.D."/>
            <person name="Rawlings N."/>
            <person name="Sanchez A."/>
            <person name="Sanders M."/>
            <person name="Subramaniam C."/>
            <person name="Tay Y."/>
            <person name="Dear P."/>
            <person name="Doerig C."/>
            <person name="Gruber A."/>
            <person name="Parkinson J."/>
            <person name="Shirley M."/>
            <person name="Wan K.L."/>
            <person name="Berriman M."/>
            <person name="Tomley F."/>
            <person name="Pain A."/>
        </authorList>
    </citation>
    <scope>NUCLEOTIDE SEQUENCE</scope>
    <source>
        <strain evidence="12">Houghton</strain>
    </source>
</reference>
<evidence type="ECO:0000256" key="5">
    <source>
        <dbReference type="ARBA" id="ARBA00022840"/>
    </source>
</evidence>
<dbReference type="PANTHER" id="PTHR11573">
    <property type="entry name" value="RIBONUCLEOSIDE-DIPHOSPHATE REDUCTASE LARGE CHAIN"/>
    <property type="match status" value="1"/>
</dbReference>
<evidence type="ECO:0000256" key="2">
    <source>
        <dbReference type="ARBA" id="ARBA00012274"/>
    </source>
</evidence>
<sequence>MTAAHPSAPAAAAAAAAATAATVPPLTTATAAGGAAGTSSLLSSSAATTAAAAEARHSSSSCCTGLTSSSSSSSYDSLKADKRIDTVITTSSSNMSSSSSTTTASSSSSSSSSSGMYVLNRRGEREAVSFDQILKRVRSLCYGLHPLVDAARVSQAVINGMYAGIKTSELDELAAQTSAYMAAHHPDFSKLAARIAIDNLHKNTSSDFAEVIDKLYRYTDAQGRAAPLVHADVYAFVVKYKDEINKALVYDRDFDYDYFAFKTLERSYLLRAGGVIVERPQHMLMRVACGIHCGDLQKTLETYELMSCKFFIHATPTLFNAGTPRPQMSSCFLLTMKEDSIDGIFSTLRQCALISKTAGGLGLSVTDIRATGSYIRGTNGYSNGLIPMLRVFNDASRYVDQGGGKRKGSLAVYVEPWHADIFEFLEIRKNHGKEEMRARDLFPALWVPDLFMQRVYENGSWTLMCPCECPGLTSCWGDEFVALYEKYEREGRGRKTIPAQKDINKNIFECIYFAACEASMELAAIHGTYETYEGSPMSKGVFQFDMWGVKPDSGLCDWQGLRQKVKKYGLRNSLLVSPMPTASTSQILGLYYFRTQAAADAIKFTVDQGIAKEAKEKQMRETSSSSSNSSSSSSSSKDTVGYAQPSQMQEAGEASTNGSSSSSSSSSSNSAAAAAQAGAVCRLRTRGMADDEVCAMCSG</sequence>
<evidence type="ECO:0000256" key="3">
    <source>
        <dbReference type="ARBA" id="ARBA00022533"/>
    </source>
</evidence>
<evidence type="ECO:0000313" key="12">
    <source>
        <dbReference type="EMBL" id="CDI76984.1"/>
    </source>
</evidence>
<keyword evidence="13" id="KW-1185">Reference proteome</keyword>
<dbReference type="AlphaFoldDB" id="U6GEI1"/>
<protein>
    <recommendedName>
        <fullName evidence="2 9">Ribonucleoside-diphosphate reductase</fullName>
        <ecNumber evidence="2 9">1.17.4.1</ecNumber>
    </recommendedName>
</protein>
<reference evidence="12" key="2">
    <citation type="submission" date="2013-10" db="EMBL/GenBank/DDBJ databases">
        <authorList>
            <person name="Aslett M."/>
        </authorList>
    </citation>
    <scope>NUCLEOTIDE SEQUENCE</scope>
    <source>
        <strain evidence="12">Houghton</strain>
    </source>
</reference>
<dbReference type="GO" id="GO:0005524">
    <property type="term" value="F:ATP binding"/>
    <property type="evidence" value="ECO:0007669"/>
    <property type="project" value="UniProtKB-UniRule"/>
</dbReference>
<dbReference type="InterPro" id="IPR013346">
    <property type="entry name" value="NrdE_NrdA_C"/>
</dbReference>
<feature type="region of interest" description="Disordered" evidence="10">
    <location>
        <begin position="615"/>
        <end position="669"/>
    </location>
</feature>
<dbReference type="PANTHER" id="PTHR11573:SF6">
    <property type="entry name" value="RIBONUCLEOSIDE-DIPHOSPHATE REDUCTASE LARGE SUBUNIT"/>
    <property type="match status" value="1"/>
</dbReference>
<dbReference type="GO" id="GO:0009263">
    <property type="term" value="P:deoxyribonucleotide biosynthetic process"/>
    <property type="evidence" value="ECO:0007669"/>
    <property type="project" value="UniProtKB-KW"/>
</dbReference>
<dbReference type="InterPro" id="IPR000788">
    <property type="entry name" value="RNR_lg_C"/>
</dbReference>
<evidence type="ECO:0000256" key="6">
    <source>
        <dbReference type="ARBA" id="ARBA00023002"/>
    </source>
</evidence>
<feature type="region of interest" description="Disordered" evidence="10">
    <location>
        <begin position="90"/>
        <end position="117"/>
    </location>
</feature>
<gene>
    <name evidence="12" type="ORF">EAH_00020790</name>
</gene>
<dbReference type="SUPFAM" id="SSF48168">
    <property type="entry name" value="R1 subunit of ribonucleotide reductase, N-terminal domain"/>
    <property type="match status" value="1"/>
</dbReference>
<name>U6GEI1_EIMAC</name>
<dbReference type="Proteomes" id="UP000018050">
    <property type="component" value="Unassembled WGS sequence"/>
</dbReference>
<keyword evidence="5 8" id="KW-0067">ATP-binding</keyword>
<organism evidence="12 13">
    <name type="scientific">Eimeria acervulina</name>
    <name type="common">Coccidian parasite</name>
    <dbReference type="NCBI Taxonomy" id="5801"/>
    <lineage>
        <taxon>Eukaryota</taxon>
        <taxon>Sar</taxon>
        <taxon>Alveolata</taxon>
        <taxon>Apicomplexa</taxon>
        <taxon>Conoidasida</taxon>
        <taxon>Coccidia</taxon>
        <taxon>Eucoccidiorida</taxon>
        <taxon>Eimeriorina</taxon>
        <taxon>Eimeriidae</taxon>
        <taxon>Eimeria</taxon>
    </lineage>
</organism>
<keyword evidence="4 8" id="KW-0547">Nucleotide-binding</keyword>
<feature type="compositionally biased region" description="Low complexity" evidence="10">
    <location>
        <begin position="623"/>
        <end position="636"/>
    </location>
</feature>
<dbReference type="RefSeq" id="XP_013252588.1">
    <property type="nucleotide sequence ID" value="XM_013397134.1"/>
</dbReference>
<dbReference type="GO" id="GO:0005971">
    <property type="term" value="C:ribonucleoside-diphosphate reductase complex"/>
    <property type="evidence" value="ECO:0007669"/>
    <property type="project" value="TreeGrafter"/>
</dbReference>
<evidence type="ECO:0000256" key="9">
    <source>
        <dbReference type="RuleBase" id="RU003410"/>
    </source>
</evidence>
<dbReference type="InterPro" id="IPR008926">
    <property type="entry name" value="RNR_R1-su_N"/>
</dbReference>
<dbReference type="VEuPathDB" id="ToxoDB:EAH_00020790"/>
<dbReference type="Pfam" id="PF00317">
    <property type="entry name" value="Ribonuc_red_lgN"/>
    <property type="match status" value="1"/>
</dbReference>
<dbReference type="Pfam" id="PF03477">
    <property type="entry name" value="ATP-cone"/>
    <property type="match status" value="1"/>
</dbReference>
<dbReference type="GeneID" id="25270149"/>
<dbReference type="InterPro" id="IPR005144">
    <property type="entry name" value="ATP-cone_dom"/>
</dbReference>
<keyword evidence="3" id="KW-0021">Allosteric enzyme</keyword>
<dbReference type="Gene3D" id="3.20.70.20">
    <property type="match status" value="2"/>
</dbReference>
<keyword evidence="6 9" id="KW-0560">Oxidoreductase</keyword>
<dbReference type="EC" id="1.17.4.1" evidence="2 9"/>
<feature type="compositionally biased region" description="Low complexity" evidence="10">
    <location>
        <begin position="90"/>
        <end position="114"/>
    </location>
</feature>